<protein>
    <recommendedName>
        <fullName evidence="8">Permease IIC component</fullName>
    </recommendedName>
</protein>
<keyword evidence="3 8" id="KW-1003">Cell membrane</keyword>
<dbReference type="PANTHER" id="PTHR33989:SF4">
    <property type="entry name" value="PTS SYSTEM N,N'-DIACETYLCHITOBIOSE-SPECIFIC EIIC COMPONENT"/>
    <property type="match status" value="1"/>
</dbReference>
<dbReference type="InterPro" id="IPR051088">
    <property type="entry name" value="PTS_Sugar-EIIC/EIIB"/>
</dbReference>
<dbReference type="EMBL" id="JAWRCO010000001">
    <property type="protein sequence ID" value="MDW6002236.1"/>
    <property type="molecule type" value="Genomic_DNA"/>
</dbReference>
<dbReference type="GO" id="GO:0008982">
    <property type="term" value="F:protein-N(PI)-phosphohistidine-sugar phosphotransferase activity"/>
    <property type="evidence" value="ECO:0007669"/>
    <property type="project" value="UniProtKB-UniRule"/>
</dbReference>
<feature type="transmembrane region" description="Helical" evidence="9">
    <location>
        <begin position="289"/>
        <end position="310"/>
    </location>
</feature>
<accession>A0A1Y6IX41</accession>
<keyword evidence="14" id="KW-1185">Reference proteome</keyword>
<comment type="function">
    <text evidence="8">The phosphoenolpyruvate-dependent sugar phosphotransferase system (PTS), a major carbohydrate active -transport system, catalyzes the phosphorylation of incoming sugar substrates concomitant with their translocation across the cell membrane.</text>
</comment>
<evidence type="ECO:0000256" key="2">
    <source>
        <dbReference type="ARBA" id="ARBA00022448"/>
    </source>
</evidence>
<proteinExistence type="predicted"/>
<evidence type="ECO:0000313" key="12">
    <source>
        <dbReference type="EMBL" id="SMS01581.1"/>
    </source>
</evidence>
<dbReference type="AlphaFoldDB" id="A0A1Y6IX41"/>
<keyword evidence="2 8" id="KW-0813">Transport</keyword>
<dbReference type="RefSeq" id="WP_087481671.1">
    <property type="nucleotide sequence ID" value="NZ_AP024883.1"/>
</dbReference>
<dbReference type="Proteomes" id="UP001283366">
    <property type="component" value="Unassembled WGS sequence"/>
</dbReference>
<keyword evidence="5 9" id="KW-0812">Transmembrane</keyword>
<comment type="subcellular location">
    <subcellularLocation>
        <location evidence="1">Cell membrane</location>
        <topology evidence="1">Multi-pass membrane protein</topology>
    </subcellularLocation>
</comment>
<evidence type="ECO:0000313" key="13">
    <source>
        <dbReference type="Proteomes" id="UP000196125"/>
    </source>
</evidence>
<sequence length="440" mass="48708">MNHSVARLFADTLDHYFSPYARKLSQSTHLIALRDGFQLSMPFVFIGCVFVPLIFPLTAAASMSGTSSALWWESLSRTLQPVLLPMYQITLGLVALIISFGVSASLAKQYRLPERLSGLTGCLSFLMLSGFSTMNTQELYYLGGGGIFTALVAGIYSVEIIHLFVRKNWYIHMPEDVPLITAQGFKLIVPIFVVFLTLSLFNIILKHSVGVHFPQLIETLFKPLILASDSLAAVIISILVCQLLWFVGIHGSIIVTGIMNPFWMTNLLVNQTAIETGGQIPPHIYTASFWDFFLLIGGVGSTLPLVYLALKSRSNHMKSVGKVALLPAIFNINEPILFGFPIIMNPVFILPFICVPILNATIAWYLTSVGVLDRIVMMLPWTVPAPIGAAWAANGSIVNVLMVLFAIFNSYCLYLPFFRAHEKIVLAQQEQMASGRRQRS</sequence>
<feature type="transmembrane region" description="Helical" evidence="9">
    <location>
        <begin position="347"/>
        <end position="367"/>
    </location>
</feature>
<organism evidence="12 13">
    <name type="scientific">Vibrio mangrovi</name>
    <dbReference type="NCBI Taxonomy" id="474394"/>
    <lineage>
        <taxon>Bacteria</taxon>
        <taxon>Pseudomonadati</taxon>
        <taxon>Pseudomonadota</taxon>
        <taxon>Gammaproteobacteria</taxon>
        <taxon>Vibrionales</taxon>
        <taxon>Vibrionaceae</taxon>
        <taxon>Vibrio</taxon>
    </lineage>
</organism>
<reference evidence="11 14" key="2">
    <citation type="submission" date="2023-11" db="EMBL/GenBank/DDBJ databases">
        <title>Plant-associative lifestyle of Vibrio porteresiae and its evolutionary dynamics.</title>
        <authorList>
            <person name="Rameshkumar N."/>
            <person name="Kirti K."/>
        </authorList>
    </citation>
    <scope>NUCLEOTIDE SEQUENCE [LARGE SCALE GENOMIC DNA]</scope>
    <source>
        <strain evidence="11 14">MSSRF38</strain>
    </source>
</reference>
<feature type="transmembrane region" description="Helical" evidence="9">
    <location>
        <begin position="43"/>
        <end position="64"/>
    </location>
</feature>
<evidence type="ECO:0000256" key="8">
    <source>
        <dbReference type="PIRNR" id="PIRNR006351"/>
    </source>
</evidence>
<keyword evidence="6 9" id="KW-1133">Transmembrane helix</keyword>
<evidence type="ECO:0000313" key="14">
    <source>
        <dbReference type="Proteomes" id="UP001283366"/>
    </source>
</evidence>
<dbReference type="Proteomes" id="UP000196125">
    <property type="component" value="Unassembled WGS sequence"/>
</dbReference>
<gene>
    <name evidence="12" type="primary">licC_4</name>
    <name evidence="11" type="ORF">SBX37_05030</name>
    <name evidence="12" type="ORF">VIM7927_02877</name>
</gene>
<name>A0A1Y6IX41_9VIBR</name>
<evidence type="ECO:0000256" key="1">
    <source>
        <dbReference type="ARBA" id="ARBA00004651"/>
    </source>
</evidence>
<evidence type="ECO:0000259" key="10">
    <source>
        <dbReference type="PROSITE" id="PS51105"/>
    </source>
</evidence>
<dbReference type="InterPro" id="IPR003352">
    <property type="entry name" value="PTS_EIIC"/>
</dbReference>
<dbReference type="InterPro" id="IPR004501">
    <property type="entry name" value="PTS_EIIC_3"/>
</dbReference>
<evidence type="ECO:0000256" key="6">
    <source>
        <dbReference type="ARBA" id="ARBA00022989"/>
    </source>
</evidence>
<feature type="transmembrane region" description="Helical" evidence="9">
    <location>
        <begin position="116"/>
        <end position="134"/>
    </location>
</feature>
<evidence type="ECO:0000256" key="5">
    <source>
        <dbReference type="ARBA" id="ARBA00022692"/>
    </source>
</evidence>
<dbReference type="OrthoDB" id="5843984at2"/>
<dbReference type="EMBL" id="FXXI01000005">
    <property type="protein sequence ID" value="SMS01581.1"/>
    <property type="molecule type" value="Genomic_DNA"/>
</dbReference>
<keyword evidence="4 8" id="KW-0762">Sugar transport</keyword>
<evidence type="ECO:0000256" key="7">
    <source>
        <dbReference type="ARBA" id="ARBA00023136"/>
    </source>
</evidence>
<evidence type="ECO:0000256" key="4">
    <source>
        <dbReference type="ARBA" id="ARBA00022597"/>
    </source>
</evidence>
<keyword evidence="7 8" id="KW-0472">Membrane</keyword>
<dbReference type="GO" id="GO:0005886">
    <property type="term" value="C:plasma membrane"/>
    <property type="evidence" value="ECO:0007669"/>
    <property type="project" value="UniProtKB-SubCell"/>
</dbReference>
<dbReference type="InterPro" id="IPR004796">
    <property type="entry name" value="PTS_IIC_cello"/>
</dbReference>
<dbReference type="PANTHER" id="PTHR33989">
    <property type="match status" value="1"/>
</dbReference>
<dbReference type="PIRSF" id="PIRSF006351">
    <property type="entry name" value="PTS_EIIC-Cellobiose"/>
    <property type="match status" value="1"/>
</dbReference>
<dbReference type="PROSITE" id="PS51105">
    <property type="entry name" value="PTS_EIIC_TYPE_3"/>
    <property type="match status" value="1"/>
</dbReference>
<feature type="domain" description="PTS EIIC type-3" evidence="10">
    <location>
        <begin position="13"/>
        <end position="417"/>
    </location>
</feature>
<dbReference type="GO" id="GO:0009401">
    <property type="term" value="P:phosphoenolpyruvate-dependent sugar phosphotransferase system"/>
    <property type="evidence" value="ECO:0007669"/>
    <property type="project" value="InterPro"/>
</dbReference>
<evidence type="ECO:0000313" key="11">
    <source>
        <dbReference type="EMBL" id="MDW6002236.1"/>
    </source>
</evidence>
<feature type="transmembrane region" description="Helical" evidence="9">
    <location>
        <begin position="84"/>
        <end position="104"/>
    </location>
</feature>
<evidence type="ECO:0000256" key="9">
    <source>
        <dbReference type="SAM" id="Phobius"/>
    </source>
</evidence>
<feature type="transmembrane region" description="Helical" evidence="9">
    <location>
        <begin position="387"/>
        <end position="414"/>
    </location>
</feature>
<dbReference type="Pfam" id="PF02378">
    <property type="entry name" value="PTS_EIIC"/>
    <property type="match status" value="1"/>
</dbReference>
<reference evidence="12 13" key="1">
    <citation type="submission" date="2017-05" db="EMBL/GenBank/DDBJ databases">
        <authorList>
            <person name="Song R."/>
            <person name="Chenine A.L."/>
            <person name="Ruprecht R.M."/>
        </authorList>
    </citation>
    <scope>NUCLEOTIDE SEQUENCE [LARGE SCALE GENOMIC DNA]</scope>
    <source>
        <strain evidence="12 13">CECT 7927</strain>
    </source>
</reference>
<feature type="transmembrane region" description="Helical" evidence="9">
    <location>
        <begin position="225"/>
        <end position="246"/>
    </location>
</feature>
<evidence type="ECO:0000256" key="3">
    <source>
        <dbReference type="ARBA" id="ARBA00022475"/>
    </source>
</evidence>
<feature type="transmembrane region" description="Helical" evidence="9">
    <location>
        <begin position="140"/>
        <end position="165"/>
    </location>
</feature>
<dbReference type="NCBIfam" id="TIGR00410">
    <property type="entry name" value="lacE"/>
    <property type="match status" value="1"/>
</dbReference>
<feature type="transmembrane region" description="Helical" evidence="9">
    <location>
        <begin position="185"/>
        <end position="205"/>
    </location>
</feature>
<feature type="transmembrane region" description="Helical" evidence="9">
    <location>
        <begin position="253"/>
        <end position="269"/>
    </location>
</feature>